<dbReference type="EMBL" id="MNZT01000008">
    <property type="protein sequence ID" value="OIP99790.1"/>
    <property type="molecule type" value="Genomic_DNA"/>
</dbReference>
<feature type="transmembrane region" description="Helical" evidence="1">
    <location>
        <begin position="523"/>
        <end position="543"/>
    </location>
</feature>
<proteinExistence type="predicted"/>
<reference evidence="2 3" key="1">
    <citation type="journal article" date="2016" name="Environ. Microbiol.">
        <title>Genomic resolution of a cold subsurface aquifer community provides metabolic insights for novel microbes adapted to high CO concentrations.</title>
        <authorList>
            <person name="Probst A.J."/>
            <person name="Castelle C.J."/>
            <person name="Singh A."/>
            <person name="Brown C.T."/>
            <person name="Anantharaman K."/>
            <person name="Sharon I."/>
            <person name="Hug L.A."/>
            <person name="Burstein D."/>
            <person name="Emerson J.B."/>
            <person name="Thomas B.C."/>
            <person name="Banfield J.F."/>
        </authorList>
    </citation>
    <scope>NUCLEOTIDE SEQUENCE [LARGE SCALE GENOMIC DNA]</scope>
    <source>
        <strain evidence="2">CG2_30_54_11</strain>
    </source>
</reference>
<organism evidence="2 3">
    <name type="scientific">Candidatus Wirthbacteria bacterium CG2_30_54_11</name>
    <dbReference type="NCBI Taxonomy" id="1817892"/>
    <lineage>
        <taxon>Bacteria</taxon>
        <taxon>Candidatus Wirthbacteria</taxon>
    </lineage>
</organism>
<protein>
    <recommendedName>
        <fullName evidence="4">Glycosyltransferase 2-like domain-containing protein</fullName>
    </recommendedName>
</protein>
<evidence type="ECO:0000313" key="3">
    <source>
        <dbReference type="Proteomes" id="UP000183245"/>
    </source>
</evidence>
<dbReference type="Proteomes" id="UP000183245">
    <property type="component" value="Unassembled WGS sequence"/>
</dbReference>
<feature type="transmembrane region" description="Helical" evidence="1">
    <location>
        <begin position="479"/>
        <end position="503"/>
    </location>
</feature>
<feature type="transmembrane region" description="Helical" evidence="1">
    <location>
        <begin position="449"/>
        <end position="467"/>
    </location>
</feature>
<dbReference type="AlphaFoldDB" id="A0A1J5J5G6"/>
<comment type="caution">
    <text evidence="2">The sequence shown here is derived from an EMBL/GenBank/DDBJ whole genome shotgun (WGS) entry which is preliminary data.</text>
</comment>
<accession>A0A1J5J5G6</accession>
<dbReference type="Gene3D" id="3.90.550.10">
    <property type="entry name" value="Spore Coat Polysaccharide Biosynthesis Protein SpsA, Chain A"/>
    <property type="match status" value="1"/>
</dbReference>
<gene>
    <name evidence="2" type="ORF">AUK40_00385</name>
</gene>
<evidence type="ECO:0000256" key="1">
    <source>
        <dbReference type="SAM" id="Phobius"/>
    </source>
</evidence>
<dbReference type="InterPro" id="IPR029044">
    <property type="entry name" value="Nucleotide-diphossugar_trans"/>
</dbReference>
<evidence type="ECO:0008006" key="4">
    <source>
        <dbReference type="Google" id="ProtNLM"/>
    </source>
</evidence>
<dbReference type="PANTHER" id="PTHR36851">
    <property type="entry name" value="UNNAMED PRODUCT"/>
    <property type="match status" value="1"/>
</dbReference>
<name>A0A1J5J5G6_9BACT</name>
<keyword evidence="1" id="KW-0472">Membrane</keyword>
<dbReference type="SUPFAM" id="SSF53448">
    <property type="entry name" value="Nucleotide-diphospho-sugar transferases"/>
    <property type="match status" value="1"/>
</dbReference>
<keyword evidence="1" id="KW-1133">Transmembrane helix</keyword>
<feature type="transmembrane region" description="Helical" evidence="1">
    <location>
        <begin position="12"/>
        <end position="32"/>
    </location>
</feature>
<sequence>MTRQKLEYTLRALPGSLAWLMLIWMALFSAIAPDMVAYVLLGYAVYWVFRTFSHMVRLFISFFYVQKDIQVDWEQRYANLSSPEVQKTADRLKLEIDAWKQKHHISTRPLHGIAKVWSWIFWAFAFMRHQEDFRAVVNMKEEYEGIVRYVSDPAAPPVGQLEHLVIVPVYKETMAVLEPTLEHLMHVDFPLSRVHILFAMESADPHAEQAKQLIMDYAKGRLPNLYFSFHPLKPGEVAGKSANQAYAIGWFRREILRAGRINSANLIVTSLDADYRMHPGYFADLSVNYASDPERAVHIYQPIPMFFNNIWKVNVFARVQSALGTQIQMARQLNYRENRSWSSYAVAYNSVTEAGDWDVDVIQEDSRLFWKVYFRFGHRVRIAPLFLPVFGDAVHGRTYLTAMRNLYEQIRRWAWGASDVPYVIMRCVEHTEIPLKERFSASWEVITNYFNWATLPFILGVGTLLPLQINPHFAQTVMGYNLPVFTSRLLTFTSVVMVIFIWIDATLSPKRPAHWTPWRKSWTYLQWLMMPVMGILFSALPALDAQTRLMMGKDLDYKVTEKGI</sequence>
<dbReference type="STRING" id="1817892.AUK40_00385"/>
<keyword evidence="1" id="KW-0812">Transmembrane</keyword>
<evidence type="ECO:0000313" key="2">
    <source>
        <dbReference type="EMBL" id="OIP99790.1"/>
    </source>
</evidence>
<dbReference type="PANTHER" id="PTHR36851:SF1">
    <property type="entry name" value="GLYCO_TRANS_2-LIKE DOMAIN-CONTAINING PROTEIN"/>
    <property type="match status" value="1"/>
</dbReference>